<organism evidence="1 2">
    <name type="scientific">Hydrogenophaga pseudoflava</name>
    <name type="common">Pseudomonas carboxydoflava</name>
    <dbReference type="NCBI Taxonomy" id="47421"/>
    <lineage>
        <taxon>Bacteria</taxon>
        <taxon>Pseudomonadati</taxon>
        <taxon>Pseudomonadota</taxon>
        <taxon>Betaproteobacteria</taxon>
        <taxon>Burkholderiales</taxon>
        <taxon>Comamonadaceae</taxon>
        <taxon>Hydrogenophaga</taxon>
    </lineage>
</organism>
<protein>
    <submittedName>
        <fullName evidence="1">Uncharacterized protein</fullName>
    </submittedName>
</protein>
<reference evidence="1 2" key="1">
    <citation type="submission" date="2019-03" db="EMBL/GenBank/DDBJ databases">
        <authorList>
            <person name="Sebastian G."/>
            <person name="Baumann P."/>
            <person name="Ruckert C."/>
            <person name="Kalinowski J."/>
            <person name="Nebel B."/>
            <person name="Takors R."/>
            <person name="Blombach B."/>
        </authorList>
    </citation>
    <scope>NUCLEOTIDE SEQUENCE [LARGE SCALE GENOMIC DNA]</scope>
    <source>
        <strain evidence="1 2">DSM 1084</strain>
        <plasmid evidence="1 2">pDSM1084</plasmid>
    </source>
</reference>
<dbReference type="Proteomes" id="UP000293912">
    <property type="component" value="Plasmid pDSM1084"/>
</dbReference>
<dbReference type="EMBL" id="CP037868">
    <property type="protein sequence ID" value="QBM30639.1"/>
    <property type="molecule type" value="Genomic_DNA"/>
</dbReference>
<keyword evidence="2" id="KW-1185">Reference proteome</keyword>
<evidence type="ECO:0000313" key="1">
    <source>
        <dbReference type="EMBL" id="QBM30639.1"/>
    </source>
</evidence>
<name>A0A4P6X5T1_HYDPS</name>
<evidence type="ECO:0000313" key="2">
    <source>
        <dbReference type="Proteomes" id="UP000293912"/>
    </source>
</evidence>
<keyword evidence="1" id="KW-0614">Plasmid</keyword>
<sequence length="84" mass="9651" precursor="true">MKTWTDGTQFAVLCKQGRVGNVRVQVVEGGYALFFCLDKSREEEPLLKARTKTVRVWSKLDTLIHWVVENTNLKTLTISLEKEP</sequence>
<geneLocation type="plasmid" evidence="1 2">
    <name>pDSM1084</name>
</geneLocation>
<accession>A0A4P6X5T1</accession>
<proteinExistence type="predicted"/>
<dbReference type="KEGG" id="hpse:HPF_23325"/>
<gene>
    <name evidence="1" type="ORF">HPF_23325</name>
</gene>
<dbReference type="AlphaFoldDB" id="A0A4P6X5T1"/>